<keyword evidence="1 4" id="KW-0413">Isomerase</keyword>
<dbReference type="Proteomes" id="UP000885931">
    <property type="component" value="Unassembled WGS sequence"/>
</dbReference>
<dbReference type="InterPro" id="IPR029767">
    <property type="entry name" value="WecB-like"/>
</dbReference>
<evidence type="ECO:0000256" key="4">
    <source>
        <dbReference type="RuleBase" id="RU003513"/>
    </source>
</evidence>
<dbReference type="EMBL" id="DRBW01000202">
    <property type="protein sequence ID" value="HDM90629.1"/>
    <property type="molecule type" value="Genomic_DNA"/>
</dbReference>
<accession>A0A7C1BE29</accession>
<evidence type="ECO:0000256" key="1">
    <source>
        <dbReference type="ARBA" id="ARBA00023235"/>
    </source>
</evidence>
<gene>
    <name evidence="6" type="ORF">ENG67_05435</name>
</gene>
<dbReference type="SUPFAM" id="SSF53756">
    <property type="entry name" value="UDP-Glycosyltransferase/glycogen phosphorylase"/>
    <property type="match status" value="1"/>
</dbReference>
<dbReference type="CDD" id="cd03786">
    <property type="entry name" value="GTB_UDP-GlcNAc_2-Epimerase"/>
    <property type="match status" value="1"/>
</dbReference>
<feature type="domain" description="UDP-N-acetylglucosamine 2-epimerase" evidence="5">
    <location>
        <begin position="27"/>
        <end position="368"/>
    </location>
</feature>
<dbReference type="Gene3D" id="3.40.50.2000">
    <property type="entry name" value="Glycogen Phosphorylase B"/>
    <property type="match status" value="2"/>
</dbReference>
<protein>
    <recommendedName>
        <fullName evidence="3">UDP-N-acetylglucosamine 2-epimerase (non-hydrolyzing)</fullName>
        <ecNumber evidence="3">5.1.3.14</ecNumber>
    </recommendedName>
</protein>
<dbReference type="EC" id="5.1.3.14" evidence="3"/>
<dbReference type="PANTHER" id="PTHR43174">
    <property type="entry name" value="UDP-N-ACETYLGLUCOSAMINE 2-EPIMERASE"/>
    <property type="match status" value="1"/>
</dbReference>
<dbReference type="Pfam" id="PF02350">
    <property type="entry name" value="Epimerase_2"/>
    <property type="match status" value="1"/>
</dbReference>
<dbReference type="NCBIfam" id="TIGR00236">
    <property type="entry name" value="wecB"/>
    <property type="match status" value="1"/>
</dbReference>
<dbReference type="PANTHER" id="PTHR43174:SF2">
    <property type="entry name" value="UDP-N-ACETYLGLUCOSAMINE 2-EPIMERASE"/>
    <property type="match status" value="1"/>
</dbReference>
<dbReference type="AlphaFoldDB" id="A0A7C1BE29"/>
<reference evidence="6" key="1">
    <citation type="journal article" date="2020" name="mSystems">
        <title>Genome- and Community-Level Interaction Insights into Carbon Utilization and Element Cycling Functions of Hydrothermarchaeota in Hydrothermal Sediment.</title>
        <authorList>
            <person name="Zhou Z."/>
            <person name="Liu Y."/>
            <person name="Xu W."/>
            <person name="Pan J."/>
            <person name="Luo Z.H."/>
            <person name="Li M."/>
        </authorList>
    </citation>
    <scope>NUCLEOTIDE SEQUENCE [LARGE SCALE GENOMIC DNA]</scope>
    <source>
        <strain evidence="6">HyVt-237</strain>
    </source>
</reference>
<name>A0A7C1BE29_UNCW3</name>
<dbReference type="InterPro" id="IPR003331">
    <property type="entry name" value="UDP_GlcNAc_Epimerase_2_dom"/>
</dbReference>
<evidence type="ECO:0000259" key="5">
    <source>
        <dbReference type="Pfam" id="PF02350"/>
    </source>
</evidence>
<comment type="similarity">
    <text evidence="2 4">Belongs to the UDP-N-acetylglucosamine 2-epimerase family.</text>
</comment>
<dbReference type="GO" id="GO:0008761">
    <property type="term" value="F:UDP-N-acetylglucosamine 2-epimerase activity"/>
    <property type="evidence" value="ECO:0007669"/>
    <property type="project" value="UniProtKB-EC"/>
</dbReference>
<evidence type="ECO:0000256" key="3">
    <source>
        <dbReference type="ARBA" id="ARBA00038858"/>
    </source>
</evidence>
<proteinExistence type="inferred from homology"/>
<comment type="caution">
    <text evidence="6">The sequence shown here is derived from an EMBL/GenBank/DDBJ whole genome shotgun (WGS) entry which is preliminary data.</text>
</comment>
<evidence type="ECO:0000256" key="2">
    <source>
        <dbReference type="ARBA" id="ARBA00038209"/>
    </source>
</evidence>
<sequence length="375" mass="41879">MPSRQPKIVAVIGTRPEVIKMAPVINKLKEKDGWKTVVVCTAQHREMLDQMLEIFSIAPDVDLNIMTPNQALTRSFSRAIEGMGGVLDELKPDFVLVQGDTNTVFATALAAFYHRVSVGHVEAGLRTSDPHIPFPEEMNRRLTSVVSTLHFAPTARAVDNLRAEGIPAENIFLTGNTVVDALLWIDRKFSDLYPKIAQEILARDHRIVLVTAHRRENFGRRLREICEGLLELVRLFDDVEIVYPVHLNPAVRQTVFEVLGGMERIHLIEPLPYHEFVRLMSLSSLILTDSGGIQEEAPSFGKRVLVLRDETERPEAVEAGYAVLVGADKMKIVTQASHFLSNNQIGIETGFNPFGDGKAAERIVKYLEKFLNGGI</sequence>
<evidence type="ECO:0000313" key="6">
    <source>
        <dbReference type="EMBL" id="HDM90629.1"/>
    </source>
</evidence>
<organism evidence="6">
    <name type="scientific">candidate division WOR-3 bacterium</name>
    <dbReference type="NCBI Taxonomy" id="2052148"/>
    <lineage>
        <taxon>Bacteria</taxon>
        <taxon>Bacteria division WOR-3</taxon>
    </lineage>
</organism>